<dbReference type="EMBL" id="WNKU01000013">
    <property type="protein sequence ID" value="MTV49645.1"/>
    <property type="molecule type" value="Genomic_DNA"/>
</dbReference>
<name>A0A6I3SLL0_HELMO</name>
<keyword evidence="3" id="KW-1185">Reference proteome</keyword>
<evidence type="ECO:0008006" key="4">
    <source>
        <dbReference type="Google" id="ProtNLM"/>
    </source>
</evidence>
<dbReference type="RefSeq" id="WP_155476744.1">
    <property type="nucleotide sequence ID" value="NZ_WNKU01000013.1"/>
</dbReference>
<feature type="region of interest" description="Disordered" evidence="1">
    <location>
        <begin position="195"/>
        <end position="227"/>
    </location>
</feature>
<proteinExistence type="predicted"/>
<evidence type="ECO:0000313" key="2">
    <source>
        <dbReference type="EMBL" id="MTV49645.1"/>
    </source>
</evidence>
<feature type="compositionally biased region" description="Polar residues" evidence="1">
    <location>
        <begin position="1104"/>
        <end position="1116"/>
    </location>
</feature>
<feature type="compositionally biased region" description="Pro residues" evidence="1">
    <location>
        <begin position="307"/>
        <end position="326"/>
    </location>
</feature>
<feature type="region of interest" description="Disordered" evidence="1">
    <location>
        <begin position="1020"/>
        <end position="1050"/>
    </location>
</feature>
<gene>
    <name evidence="2" type="ORF">GJ688_11730</name>
</gene>
<feature type="compositionally biased region" description="Low complexity" evidence="1">
    <location>
        <begin position="1024"/>
        <end position="1049"/>
    </location>
</feature>
<protein>
    <recommendedName>
        <fullName evidence="4">Flagellar hook-length control protein FliK</fullName>
    </recommendedName>
</protein>
<accession>A0A6I3SLL0</accession>
<dbReference type="OrthoDB" id="2081503at2"/>
<reference evidence="2 3" key="1">
    <citation type="submission" date="2019-11" db="EMBL/GenBank/DDBJ databases">
        <title>Whole-genome sequence of a the green, strictly anaerobic photosynthetic bacterium Heliobacillus mobilis DSM 6151.</title>
        <authorList>
            <person name="Kyndt J.A."/>
            <person name="Meyer T.E."/>
        </authorList>
    </citation>
    <scope>NUCLEOTIDE SEQUENCE [LARGE SCALE GENOMIC DNA]</scope>
    <source>
        <strain evidence="2 3">DSM 6151</strain>
    </source>
</reference>
<feature type="compositionally biased region" description="Low complexity" evidence="1">
    <location>
        <begin position="197"/>
        <end position="226"/>
    </location>
</feature>
<dbReference type="Proteomes" id="UP000430670">
    <property type="component" value="Unassembled WGS sequence"/>
</dbReference>
<sequence length="1309" mass="141538">MRIQSYSTGTARPDIDPSLELQQGEVYTGNLKKLTSAQEGVIQIRGQDVQVRFEGNPPKGDRFALEITGSNGSTVQVKVLEAPPSNNSTARSSEPDIGSIIRTFGVTPSEDLTQATRLVMERGRPLNKDTIQELKSFLDKTPGSSADKLKTVQALLNKNLEVTFPQLKAVQEALNGRPLGQVLVDLASQLDPEWNIPQPSNVSTSPSVTPSESSIPPSSTSTSQSPKEALAQVLSTISRSSSLTESIKVVQDLTRQLSTNGQVDRPIAVVLERAVSEAHIFASVGRDQAGSERLQQALKQVLKSLPENPPSAPATPTPSAPSPPALTSPTQSAQTLPARQQADTSAKPPSQPTSVGNILSPKEQVSQALSTVSKSSNMMESIKVVQDLARQLSTNGQVDRPIVVALERAVSEAQIFASVGRDQASSERLQHVLKQILGKLPENPPAISTFPSTSTPPPPALTSPTQSVQSLPLSIGSRPANSDATMKIYLTQAAAIIRQVPDLNQALRQISDTLAANREIDPELAIKVEQQLDSARQLQQKGYEGLARERLSQSLEQMARQQANSFTKPPSYPTSVSNVPSAKESVAQAFSTVSKSSNLTESINVVPSNETTKSLLINAATVARQETDLSKAIGWIRDAVTANRTIEPALSMKVQQQLSNASQLQQKGYERLAREHLSQFLEQMVREEADSPAKPTSHPQSAGNFISTKDQVAQVYSTVSNSSNVAESTKLVQDLVRQLSTNGQVNRPIVVALDKAVSDARTLASTGQEQLGNARLIQALGQVTEELQKLFSKSSPTSSLLDIAQSPATAQSSQTTPLAQTDPFLQAASEPSSTPADSPEEFEKIVSQAYAEALEMGGIQLPAKNYLVTEITQRLSQATQDFRNLKREVVRNIDSISQVLQNNRNYVLPLVKPLLESTIDILDNAILKSDITLFTDMGTEKKLMVASSRLAEARNFLSQGNNGKAQEILTEVKDLLENLNWRPSDVKVRRILTDSGLFSFDKNPMERLGRQMDQVLSALSIPNSPSRDSSLAPSSSPASGSGNTAGATTEPSARDIYNLIRTLGLNHDSEVAQSLASNRQTNLSSEAQNLNSSRFTDQDGGSGTHSQQSFNQNPNSDQDKYSHNLKSTLLQLAKSDSPLPPSVHALAEQALNNLTGQQLLSKSDIGTNMQSLFFNLPMLLGNQVESLQVWVNGRNERQKMNWENCNLYFLIDTPQYGDTGIALSAVDRNLSITLKNDKDDFKEKVASLVEKCKENLKKIGYNISSVQFTGLTEEKSTATTGEAFSQINITPGTKPTAAKVTQGGFSFKI</sequence>
<feature type="region of interest" description="Disordered" evidence="1">
    <location>
        <begin position="556"/>
        <end position="578"/>
    </location>
</feature>
<feature type="region of interest" description="Disordered" evidence="1">
    <location>
        <begin position="1092"/>
        <end position="1121"/>
    </location>
</feature>
<feature type="compositionally biased region" description="Polar residues" evidence="1">
    <location>
        <begin position="331"/>
        <end position="362"/>
    </location>
</feature>
<feature type="region of interest" description="Disordered" evidence="1">
    <location>
        <begin position="443"/>
        <end position="472"/>
    </location>
</feature>
<comment type="caution">
    <text evidence="2">The sequence shown here is derived from an EMBL/GenBank/DDBJ whole genome shotgun (WGS) entry which is preliminary data.</text>
</comment>
<evidence type="ECO:0000256" key="1">
    <source>
        <dbReference type="SAM" id="MobiDB-lite"/>
    </source>
</evidence>
<organism evidence="2 3">
    <name type="scientific">Heliobacterium mobile</name>
    <name type="common">Heliobacillus mobilis</name>
    <dbReference type="NCBI Taxonomy" id="28064"/>
    <lineage>
        <taxon>Bacteria</taxon>
        <taxon>Bacillati</taxon>
        <taxon>Bacillota</taxon>
        <taxon>Clostridia</taxon>
        <taxon>Eubacteriales</taxon>
        <taxon>Heliobacteriaceae</taxon>
        <taxon>Heliobacterium</taxon>
    </lineage>
</organism>
<feature type="region of interest" description="Disordered" evidence="1">
    <location>
        <begin position="305"/>
        <end position="362"/>
    </location>
</feature>
<evidence type="ECO:0000313" key="3">
    <source>
        <dbReference type="Proteomes" id="UP000430670"/>
    </source>
</evidence>